<dbReference type="AlphaFoldDB" id="A0AAV4DKE9"/>
<accession>A0AAV4DKE9</accession>
<protein>
    <submittedName>
        <fullName evidence="2">Uncharacterized protein</fullName>
    </submittedName>
</protein>
<gene>
    <name evidence="2" type="ORF">PoB_007126200</name>
</gene>
<proteinExistence type="predicted"/>
<organism evidence="2 3">
    <name type="scientific">Plakobranchus ocellatus</name>
    <dbReference type="NCBI Taxonomy" id="259542"/>
    <lineage>
        <taxon>Eukaryota</taxon>
        <taxon>Metazoa</taxon>
        <taxon>Spiralia</taxon>
        <taxon>Lophotrochozoa</taxon>
        <taxon>Mollusca</taxon>
        <taxon>Gastropoda</taxon>
        <taxon>Heterobranchia</taxon>
        <taxon>Euthyneura</taxon>
        <taxon>Panpulmonata</taxon>
        <taxon>Sacoglossa</taxon>
        <taxon>Placobranchoidea</taxon>
        <taxon>Plakobranchidae</taxon>
        <taxon>Plakobranchus</taxon>
    </lineage>
</organism>
<comment type="caution">
    <text evidence="2">The sequence shown here is derived from an EMBL/GenBank/DDBJ whole genome shotgun (WGS) entry which is preliminary data.</text>
</comment>
<dbReference type="Proteomes" id="UP000735302">
    <property type="component" value="Unassembled WGS sequence"/>
</dbReference>
<feature type="compositionally biased region" description="Basic residues" evidence="1">
    <location>
        <begin position="92"/>
        <end position="102"/>
    </location>
</feature>
<evidence type="ECO:0000313" key="3">
    <source>
        <dbReference type="Proteomes" id="UP000735302"/>
    </source>
</evidence>
<keyword evidence="3" id="KW-1185">Reference proteome</keyword>
<name>A0AAV4DKE9_9GAST</name>
<evidence type="ECO:0000313" key="2">
    <source>
        <dbReference type="EMBL" id="GFO44757.1"/>
    </source>
</evidence>
<dbReference type="EMBL" id="BLXT01007982">
    <property type="protein sequence ID" value="GFO44757.1"/>
    <property type="molecule type" value="Genomic_DNA"/>
</dbReference>
<evidence type="ECO:0000256" key="1">
    <source>
        <dbReference type="SAM" id="MobiDB-lite"/>
    </source>
</evidence>
<feature type="region of interest" description="Disordered" evidence="1">
    <location>
        <begin position="84"/>
        <end position="121"/>
    </location>
</feature>
<sequence length="149" mass="17622">MHEPTWENFGWWRGELNVKYGRPPSPFPASFETPRKLISDQKECGLEHQIDSSNFETKEGEDDNYKLYWPLCSGKVTREFNKDHCNTQRQKEHAKKTRRTNKRPPWIPPSNMSKTQAIFHPPPYTNRCKETVFDARNADPMKRSLKLKT</sequence>
<reference evidence="2 3" key="1">
    <citation type="journal article" date="2021" name="Elife">
        <title>Chloroplast acquisition without the gene transfer in kleptoplastic sea slugs, Plakobranchus ocellatus.</title>
        <authorList>
            <person name="Maeda T."/>
            <person name="Takahashi S."/>
            <person name="Yoshida T."/>
            <person name="Shimamura S."/>
            <person name="Takaki Y."/>
            <person name="Nagai Y."/>
            <person name="Toyoda A."/>
            <person name="Suzuki Y."/>
            <person name="Arimoto A."/>
            <person name="Ishii H."/>
            <person name="Satoh N."/>
            <person name="Nishiyama T."/>
            <person name="Hasebe M."/>
            <person name="Maruyama T."/>
            <person name="Minagawa J."/>
            <person name="Obokata J."/>
            <person name="Shigenobu S."/>
        </authorList>
    </citation>
    <scope>NUCLEOTIDE SEQUENCE [LARGE SCALE GENOMIC DNA]</scope>
</reference>